<proteinExistence type="predicted"/>
<feature type="non-terminal residue" evidence="2">
    <location>
        <position position="1"/>
    </location>
</feature>
<gene>
    <name evidence="2" type="primary">ORF905</name>
</gene>
<feature type="compositionally biased region" description="Polar residues" evidence="1">
    <location>
        <begin position="71"/>
        <end position="84"/>
    </location>
</feature>
<feature type="region of interest" description="Disordered" evidence="1">
    <location>
        <begin position="1"/>
        <end position="27"/>
    </location>
</feature>
<dbReference type="AlphaFoldDB" id="A0A0B6XTA4"/>
<feature type="non-terminal residue" evidence="2">
    <location>
        <position position="118"/>
    </location>
</feature>
<name>A0A0B6XTA4_9EUPU</name>
<evidence type="ECO:0000256" key="1">
    <source>
        <dbReference type="SAM" id="MobiDB-lite"/>
    </source>
</evidence>
<feature type="region of interest" description="Disordered" evidence="1">
    <location>
        <begin position="43"/>
        <end position="118"/>
    </location>
</feature>
<protein>
    <submittedName>
        <fullName evidence="2">Uncharacterized protein</fullName>
    </submittedName>
</protein>
<sequence>PGMIRNMGQQGYSPGQGPYPQSNANMGAMVNSHYPSYSSHLAPVAGHHVMQPTAERSSPVPSPGSAGRPGTPNQHGSMIPQQHISSNKAAQAAQAAMLAAASSSGPRMPHSRGTMSPS</sequence>
<organism evidence="2">
    <name type="scientific">Arion vulgaris</name>
    <dbReference type="NCBI Taxonomy" id="1028688"/>
    <lineage>
        <taxon>Eukaryota</taxon>
        <taxon>Metazoa</taxon>
        <taxon>Spiralia</taxon>
        <taxon>Lophotrochozoa</taxon>
        <taxon>Mollusca</taxon>
        <taxon>Gastropoda</taxon>
        <taxon>Heterobranchia</taxon>
        <taxon>Euthyneura</taxon>
        <taxon>Panpulmonata</taxon>
        <taxon>Eupulmonata</taxon>
        <taxon>Stylommatophora</taxon>
        <taxon>Helicina</taxon>
        <taxon>Arionoidea</taxon>
        <taxon>Arionidae</taxon>
        <taxon>Arion</taxon>
    </lineage>
</organism>
<evidence type="ECO:0000313" key="2">
    <source>
        <dbReference type="EMBL" id="CEK47257.1"/>
    </source>
</evidence>
<feature type="compositionally biased region" description="Low complexity" evidence="1">
    <location>
        <begin position="85"/>
        <end position="104"/>
    </location>
</feature>
<accession>A0A0B6XTA4</accession>
<dbReference type="EMBL" id="HACG01000392">
    <property type="protein sequence ID" value="CEK47257.1"/>
    <property type="molecule type" value="Transcribed_RNA"/>
</dbReference>
<reference evidence="2" key="1">
    <citation type="submission" date="2014-12" db="EMBL/GenBank/DDBJ databases">
        <title>Insight into the proteome of Arion vulgaris.</title>
        <authorList>
            <person name="Aradska J."/>
            <person name="Bulat T."/>
            <person name="Smidak R."/>
            <person name="Sarate P."/>
            <person name="Gangsoo J."/>
            <person name="Sialana F."/>
            <person name="Bilban M."/>
            <person name="Lubec G."/>
        </authorList>
    </citation>
    <scope>NUCLEOTIDE SEQUENCE</scope>
    <source>
        <tissue evidence="2">Skin</tissue>
    </source>
</reference>
<feature type="compositionally biased region" description="Low complexity" evidence="1">
    <location>
        <begin position="8"/>
        <end position="22"/>
    </location>
</feature>